<dbReference type="Pfam" id="PF10739">
    <property type="entry name" value="DUF2550"/>
    <property type="match status" value="1"/>
</dbReference>
<dbReference type="RefSeq" id="WP_138646486.1">
    <property type="nucleotide sequence ID" value="NZ_VCKW01000092.1"/>
</dbReference>
<sequence>MGEHLAWDAGGVLAAVVLVAALLYASMAVRRRLFIRGGGTVECSLRELSPEGGAPGVWRLGIGRYKGDVLHWHRVFGFRTRPRQVIHRRGLVVSNRRSPGPEEAEGLLPDVSIIEVRDGDLTVELAMGAAALTGFLAWLEAAPPGFPVELHPPE</sequence>
<protein>
    <submittedName>
        <fullName evidence="2">DUF2550 family protein</fullName>
    </submittedName>
</protein>
<evidence type="ECO:0000256" key="1">
    <source>
        <dbReference type="SAM" id="Phobius"/>
    </source>
</evidence>
<gene>
    <name evidence="2" type="ORF">ETD83_19050</name>
</gene>
<keyword evidence="1" id="KW-1133">Transmembrane helix</keyword>
<keyword evidence="3" id="KW-1185">Reference proteome</keyword>
<dbReference type="InterPro" id="IPR019675">
    <property type="entry name" value="DUF2550"/>
</dbReference>
<accession>A0A5C4JA17</accession>
<proteinExistence type="predicted"/>
<dbReference type="EMBL" id="VCKW01000092">
    <property type="protein sequence ID" value="TMQ98480.1"/>
    <property type="molecule type" value="Genomic_DNA"/>
</dbReference>
<dbReference type="AlphaFoldDB" id="A0A5C4JA17"/>
<keyword evidence="1" id="KW-0812">Transmembrane</keyword>
<evidence type="ECO:0000313" key="2">
    <source>
        <dbReference type="EMBL" id="TMQ98480.1"/>
    </source>
</evidence>
<dbReference type="OrthoDB" id="4793422at2"/>
<reference evidence="2 3" key="1">
    <citation type="submission" date="2019-05" db="EMBL/GenBank/DDBJ databases">
        <title>Draft genome sequence of Actinomadura sp. 14C53.</title>
        <authorList>
            <person name="Saricaoglu S."/>
            <person name="Isik K."/>
        </authorList>
    </citation>
    <scope>NUCLEOTIDE SEQUENCE [LARGE SCALE GENOMIC DNA]</scope>
    <source>
        <strain evidence="2 3">14C53</strain>
    </source>
</reference>
<dbReference type="Proteomes" id="UP000309174">
    <property type="component" value="Unassembled WGS sequence"/>
</dbReference>
<keyword evidence="1" id="KW-0472">Membrane</keyword>
<comment type="caution">
    <text evidence="2">The sequence shown here is derived from an EMBL/GenBank/DDBJ whole genome shotgun (WGS) entry which is preliminary data.</text>
</comment>
<name>A0A5C4JA17_9ACTN</name>
<organism evidence="2 3">
    <name type="scientific">Actinomadura soli</name>
    <dbReference type="NCBI Taxonomy" id="2508997"/>
    <lineage>
        <taxon>Bacteria</taxon>
        <taxon>Bacillati</taxon>
        <taxon>Actinomycetota</taxon>
        <taxon>Actinomycetes</taxon>
        <taxon>Streptosporangiales</taxon>
        <taxon>Thermomonosporaceae</taxon>
        <taxon>Actinomadura</taxon>
    </lineage>
</organism>
<feature type="transmembrane region" description="Helical" evidence="1">
    <location>
        <begin position="6"/>
        <end position="26"/>
    </location>
</feature>
<evidence type="ECO:0000313" key="3">
    <source>
        <dbReference type="Proteomes" id="UP000309174"/>
    </source>
</evidence>